<dbReference type="EMBL" id="FSQX01000001">
    <property type="protein sequence ID" value="SIN61300.1"/>
    <property type="molecule type" value="Genomic_DNA"/>
</dbReference>
<evidence type="ECO:0000256" key="1">
    <source>
        <dbReference type="SAM" id="Coils"/>
    </source>
</evidence>
<dbReference type="RefSeq" id="WP_074210944.1">
    <property type="nucleotide sequence ID" value="NZ_BJOI01000115.1"/>
</dbReference>
<dbReference type="InterPro" id="IPR005561">
    <property type="entry name" value="ANTAR"/>
</dbReference>
<accession>A0A1N6DG35</accession>
<dbReference type="InterPro" id="IPR049021">
    <property type="entry name" value="AmiR_N"/>
</dbReference>
<dbReference type="SUPFAM" id="SSF52172">
    <property type="entry name" value="CheY-like"/>
    <property type="match status" value="1"/>
</dbReference>
<protein>
    <submittedName>
        <fullName evidence="3">Two-component response regulator, AmiR/NasT family, consists of REC and RNA-binding antiterminator (ANTAR) domains</fullName>
    </submittedName>
</protein>
<feature type="coiled-coil region" evidence="1">
    <location>
        <begin position="122"/>
        <end position="149"/>
    </location>
</feature>
<evidence type="ECO:0000313" key="3">
    <source>
        <dbReference type="EMBL" id="SIN61300.1"/>
    </source>
</evidence>
<dbReference type="PROSITE" id="PS50921">
    <property type="entry name" value="ANTAR"/>
    <property type="match status" value="1"/>
</dbReference>
<dbReference type="AlphaFoldDB" id="A0A1N6DG35"/>
<dbReference type="Gene3D" id="3.40.50.2300">
    <property type="match status" value="1"/>
</dbReference>
<dbReference type="GO" id="GO:0003723">
    <property type="term" value="F:RNA binding"/>
    <property type="evidence" value="ECO:0007669"/>
    <property type="project" value="InterPro"/>
</dbReference>
<evidence type="ECO:0000259" key="2">
    <source>
        <dbReference type="PROSITE" id="PS50921"/>
    </source>
</evidence>
<keyword evidence="1" id="KW-0175">Coiled coil</keyword>
<dbReference type="Gene3D" id="1.10.10.10">
    <property type="entry name" value="Winged helix-like DNA-binding domain superfamily/Winged helix DNA-binding domain"/>
    <property type="match status" value="1"/>
</dbReference>
<dbReference type="SMART" id="SM01012">
    <property type="entry name" value="ANTAR"/>
    <property type="match status" value="1"/>
</dbReference>
<reference evidence="3 4" key="1">
    <citation type="submission" date="2016-11" db="EMBL/GenBank/DDBJ databases">
        <authorList>
            <person name="Jaros S."/>
            <person name="Januszkiewicz K."/>
            <person name="Wedrychowicz H."/>
        </authorList>
    </citation>
    <scope>NUCLEOTIDE SEQUENCE [LARGE SCALE GENOMIC DNA]</scope>
    <source>
        <strain evidence="3 4">ACAM 239</strain>
    </source>
</reference>
<dbReference type="Pfam" id="PF21332">
    <property type="entry name" value="AmiR_N"/>
    <property type="match status" value="1"/>
</dbReference>
<organism evidence="3 4">
    <name type="scientific">Vreelandella aquamarina</name>
    <dbReference type="NCBI Taxonomy" id="77097"/>
    <lineage>
        <taxon>Bacteria</taxon>
        <taxon>Pseudomonadati</taxon>
        <taxon>Pseudomonadota</taxon>
        <taxon>Gammaproteobacteria</taxon>
        <taxon>Oceanospirillales</taxon>
        <taxon>Halomonadaceae</taxon>
        <taxon>Vreelandella</taxon>
    </lineage>
</organism>
<proteinExistence type="predicted"/>
<dbReference type="InterPro" id="IPR008327">
    <property type="entry name" value="Sig_transdc_resp-reg_antiterm"/>
</dbReference>
<feature type="domain" description="ANTAR" evidence="2">
    <location>
        <begin position="129"/>
        <end position="190"/>
    </location>
</feature>
<dbReference type="InterPro" id="IPR011006">
    <property type="entry name" value="CheY-like_superfamily"/>
</dbReference>
<gene>
    <name evidence="3" type="ORF">SAMN05878438_0484</name>
</gene>
<sequence length="198" mass="22682">MKESPILHSLRDLQVLVMYPEGEVNDSLLLQLIRIGCNVRHLWPPPEKISFEVDVVFSAIPQDRFYSKIKNLSKGFSNEVTFITIIEYESPTVISQMLEIGAHGVISLPINSNTILPNLVLARNNSEIIKKHNRSIKKLEEKLALTNVVNKAKILLMQKFNIEEEEAHRHLTKKSMEERKSLIKTSEEILATNEKKSK</sequence>
<dbReference type="Proteomes" id="UP000185024">
    <property type="component" value="Unassembled WGS sequence"/>
</dbReference>
<dbReference type="PIRSF" id="PIRSF036382">
    <property type="entry name" value="RR_antiterm"/>
    <property type="match status" value="1"/>
</dbReference>
<name>A0A1N6DG35_9GAMM</name>
<dbReference type="InterPro" id="IPR036388">
    <property type="entry name" value="WH-like_DNA-bd_sf"/>
</dbReference>
<dbReference type="GeneID" id="97278504"/>
<dbReference type="Pfam" id="PF03861">
    <property type="entry name" value="ANTAR"/>
    <property type="match status" value="1"/>
</dbReference>
<evidence type="ECO:0000313" key="4">
    <source>
        <dbReference type="Proteomes" id="UP000185024"/>
    </source>
</evidence>